<comment type="caution">
    <text evidence="1">The sequence shown here is derived from an EMBL/GenBank/DDBJ whole genome shotgun (WGS) entry which is preliminary data.</text>
</comment>
<proteinExistence type="predicted"/>
<protein>
    <submittedName>
        <fullName evidence="1">Uncharacterized protein</fullName>
    </submittedName>
</protein>
<evidence type="ECO:0000313" key="2">
    <source>
        <dbReference type="Proteomes" id="UP000233551"/>
    </source>
</evidence>
<reference evidence="1 2" key="1">
    <citation type="submission" date="2017-11" db="EMBL/GenBank/DDBJ databases">
        <title>De-novo sequencing of pomegranate (Punica granatum L.) genome.</title>
        <authorList>
            <person name="Akparov Z."/>
            <person name="Amiraslanov A."/>
            <person name="Hajiyeva S."/>
            <person name="Abbasov M."/>
            <person name="Kaur K."/>
            <person name="Hamwieh A."/>
            <person name="Solovyev V."/>
            <person name="Salamov A."/>
            <person name="Braich B."/>
            <person name="Kosarev P."/>
            <person name="Mahmoud A."/>
            <person name="Hajiyev E."/>
            <person name="Babayeva S."/>
            <person name="Izzatullayeva V."/>
            <person name="Mammadov A."/>
            <person name="Mammadov A."/>
            <person name="Sharifova S."/>
            <person name="Ojaghi J."/>
            <person name="Eynullazada K."/>
            <person name="Bayramov B."/>
            <person name="Abdulazimova A."/>
            <person name="Shahmuradov I."/>
        </authorList>
    </citation>
    <scope>NUCLEOTIDE SEQUENCE [LARGE SCALE GENOMIC DNA]</scope>
    <source>
        <strain evidence="2">cv. AG2017</strain>
        <tissue evidence="1">Leaf</tissue>
    </source>
</reference>
<gene>
    <name evidence="1" type="ORF">CRG98_017516</name>
</gene>
<sequence length="77" mass="8699">MRLWQDWHREMLQWRHLEEQLLVGVDGKWPGGRGSVGHHEVLLGIWLRLARLGGSEGEEEIEVVGFLVSGGIFKAPG</sequence>
<keyword evidence="2" id="KW-1185">Reference proteome</keyword>
<dbReference type="Proteomes" id="UP000233551">
    <property type="component" value="Unassembled WGS sequence"/>
</dbReference>
<dbReference type="EMBL" id="PGOL01000988">
    <property type="protein sequence ID" value="PKI62143.1"/>
    <property type="molecule type" value="Genomic_DNA"/>
</dbReference>
<name>A0A2I0K214_PUNGR</name>
<organism evidence="1 2">
    <name type="scientific">Punica granatum</name>
    <name type="common">Pomegranate</name>
    <dbReference type="NCBI Taxonomy" id="22663"/>
    <lineage>
        <taxon>Eukaryota</taxon>
        <taxon>Viridiplantae</taxon>
        <taxon>Streptophyta</taxon>
        <taxon>Embryophyta</taxon>
        <taxon>Tracheophyta</taxon>
        <taxon>Spermatophyta</taxon>
        <taxon>Magnoliopsida</taxon>
        <taxon>eudicotyledons</taxon>
        <taxon>Gunneridae</taxon>
        <taxon>Pentapetalae</taxon>
        <taxon>rosids</taxon>
        <taxon>malvids</taxon>
        <taxon>Myrtales</taxon>
        <taxon>Lythraceae</taxon>
        <taxon>Punica</taxon>
    </lineage>
</organism>
<dbReference type="AlphaFoldDB" id="A0A2I0K214"/>
<evidence type="ECO:0000313" key="1">
    <source>
        <dbReference type="EMBL" id="PKI62143.1"/>
    </source>
</evidence>
<accession>A0A2I0K214</accession>